<keyword evidence="3" id="KW-1185">Reference proteome</keyword>
<dbReference type="AlphaFoldDB" id="A0AA37T0Z2"/>
<sequence>MQTVSEKKGRLHKAYYRNGEHHRAGADVSFGDIVKFFGFRAINIGRWVTKEEQQIAANLFFDALCDLMLILNVPEQVISLRGRLSLGFGVGGRKHSCAHYDASKHQLSLAKNAGGGSLAHEWFHAFDHYICDKVFENCKPYMFASETWLNENHKFIDHPLNLMLSKAFGAVFLDAKSGSASALMQNSIHADAQYKIFYYARPQEVAARAFERVVQEHQIKNTFLVAGTKQSNEASIGLYPSGTDLQNIAHFISEYFLHLARSRCLSN</sequence>
<dbReference type="RefSeq" id="WP_284215947.1">
    <property type="nucleotide sequence ID" value="NZ_BSOT01000005.1"/>
</dbReference>
<evidence type="ECO:0000259" key="1">
    <source>
        <dbReference type="Pfam" id="PF18796"/>
    </source>
</evidence>
<reference evidence="2" key="2">
    <citation type="submission" date="2023-01" db="EMBL/GenBank/DDBJ databases">
        <title>Draft genome sequence of Agaribacter marinus strain NBRC 110023.</title>
        <authorList>
            <person name="Sun Q."/>
            <person name="Mori K."/>
        </authorList>
    </citation>
    <scope>NUCLEOTIDE SEQUENCE</scope>
    <source>
        <strain evidence="2">NBRC 110023</strain>
    </source>
</reference>
<dbReference type="NCBIfam" id="NF041907">
    <property type="entry name" value="CLCA_X"/>
    <property type="match status" value="1"/>
</dbReference>
<dbReference type="InterPro" id="IPR041047">
    <property type="entry name" value="LPD1"/>
</dbReference>
<accession>A0AA37T0Z2</accession>
<proteinExistence type="predicted"/>
<evidence type="ECO:0000313" key="3">
    <source>
        <dbReference type="Proteomes" id="UP001156601"/>
    </source>
</evidence>
<comment type="caution">
    <text evidence="2">The sequence shown here is derived from an EMBL/GenBank/DDBJ whole genome shotgun (WGS) entry which is preliminary data.</text>
</comment>
<dbReference type="Proteomes" id="UP001156601">
    <property type="component" value="Unassembled WGS sequence"/>
</dbReference>
<name>A0AA37T0Z2_9ALTE</name>
<protein>
    <recommendedName>
        <fullName evidence="1">Large polyvalent protein-associated domain-containing protein</fullName>
    </recommendedName>
</protein>
<gene>
    <name evidence="2" type="ORF">GCM10007852_05330</name>
</gene>
<dbReference type="Pfam" id="PF18796">
    <property type="entry name" value="LPD1"/>
    <property type="match status" value="1"/>
</dbReference>
<evidence type="ECO:0000313" key="2">
    <source>
        <dbReference type="EMBL" id="GLR69625.1"/>
    </source>
</evidence>
<feature type="domain" description="Large polyvalent protein-associated" evidence="1">
    <location>
        <begin position="191"/>
        <end position="261"/>
    </location>
</feature>
<dbReference type="EMBL" id="BSOT01000005">
    <property type="protein sequence ID" value="GLR69625.1"/>
    <property type="molecule type" value="Genomic_DNA"/>
</dbReference>
<reference evidence="2" key="1">
    <citation type="journal article" date="2014" name="Int. J. Syst. Evol. Microbiol.">
        <title>Complete genome sequence of Corynebacterium casei LMG S-19264T (=DSM 44701T), isolated from a smear-ripened cheese.</title>
        <authorList>
            <consortium name="US DOE Joint Genome Institute (JGI-PGF)"/>
            <person name="Walter F."/>
            <person name="Albersmeier A."/>
            <person name="Kalinowski J."/>
            <person name="Ruckert C."/>
        </authorList>
    </citation>
    <scope>NUCLEOTIDE SEQUENCE</scope>
    <source>
        <strain evidence="2">NBRC 110023</strain>
    </source>
</reference>
<organism evidence="2 3">
    <name type="scientific">Agaribacter marinus</name>
    <dbReference type="NCBI Taxonomy" id="1431249"/>
    <lineage>
        <taxon>Bacteria</taxon>
        <taxon>Pseudomonadati</taxon>
        <taxon>Pseudomonadota</taxon>
        <taxon>Gammaproteobacteria</taxon>
        <taxon>Alteromonadales</taxon>
        <taxon>Alteromonadaceae</taxon>
        <taxon>Agaribacter</taxon>
    </lineage>
</organism>